<dbReference type="EMBL" id="CAJOBI010182377">
    <property type="protein sequence ID" value="CAF4931105.1"/>
    <property type="molecule type" value="Genomic_DNA"/>
</dbReference>
<sequence length="39" mass="4664">MNPQQKLTIRKDFVAIFNDIEDSILRTLYDMPRPLLMIL</sequence>
<gene>
    <name evidence="1" type="ORF">SMN809_LOCUS53185</name>
</gene>
<evidence type="ECO:0000313" key="2">
    <source>
        <dbReference type="Proteomes" id="UP000676336"/>
    </source>
</evidence>
<organism evidence="1 2">
    <name type="scientific">Rotaria magnacalcarata</name>
    <dbReference type="NCBI Taxonomy" id="392030"/>
    <lineage>
        <taxon>Eukaryota</taxon>
        <taxon>Metazoa</taxon>
        <taxon>Spiralia</taxon>
        <taxon>Gnathifera</taxon>
        <taxon>Rotifera</taxon>
        <taxon>Eurotatoria</taxon>
        <taxon>Bdelloidea</taxon>
        <taxon>Philodinida</taxon>
        <taxon>Philodinidae</taxon>
        <taxon>Rotaria</taxon>
    </lineage>
</organism>
<comment type="caution">
    <text evidence="1">The sequence shown here is derived from an EMBL/GenBank/DDBJ whole genome shotgun (WGS) entry which is preliminary data.</text>
</comment>
<proteinExistence type="predicted"/>
<name>A0A8S3CLQ1_9BILA</name>
<evidence type="ECO:0000313" key="1">
    <source>
        <dbReference type="EMBL" id="CAF4931105.1"/>
    </source>
</evidence>
<dbReference type="AlphaFoldDB" id="A0A8S3CLQ1"/>
<accession>A0A8S3CLQ1</accession>
<feature type="non-terminal residue" evidence="1">
    <location>
        <position position="39"/>
    </location>
</feature>
<reference evidence="1" key="1">
    <citation type="submission" date="2021-02" db="EMBL/GenBank/DDBJ databases">
        <authorList>
            <person name="Nowell W R."/>
        </authorList>
    </citation>
    <scope>NUCLEOTIDE SEQUENCE</scope>
</reference>
<dbReference type="Proteomes" id="UP000676336">
    <property type="component" value="Unassembled WGS sequence"/>
</dbReference>
<protein>
    <submittedName>
        <fullName evidence="1">Uncharacterized protein</fullName>
    </submittedName>
</protein>